<dbReference type="RefSeq" id="WP_243324755.1">
    <property type="nucleotide sequence ID" value="NZ_JAKZMM010000018.1"/>
</dbReference>
<proteinExistence type="predicted"/>
<sequence length="265" mass="29962">MKAVKVFKPLQVSLFTNGPHVAFMQRIYDELNSLIERAEKLHVSDELMAEFKSFIDLENDLMKEAKKLVNTSARQDTDKERDDVVVYLLQEMKNAARSPIEAKQKAGAALGPIADAYTGIQNEAQDTETVSIRGLIIDLKKSENAPHVTTLGLDDVVAKLEEINEQYDRERKELSAKTKAEKKANSDVIRPQTDAVLRRILDLIYASELLCDEETGDLAFIEDEIDTINVIIDEFRMRYNMSQAQKKSNAKDDSGLVFKPVEPKE</sequence>
<feature type="region of interest" description="Disordered" evidence="2">
    <location>
        <begin position="244"/>
        <end position="265"/>
    </location>
</feature>
<dbReference type="Proteomes" id="UP001165444">
    <property type="component" value="Unassembled WGS sequence"/>
</dbReference>
<feature type="coiled-coil region" evidence="1">
    <location>
        <begin position="153"/>
        <end position="184"/>
    </location>
</feature>
<dbReference type="Pfam" id="PF19775">
    <property type="entry name" value="DUF6261"/>
    <property type="match status" value="1"/>
</dbReference>
<keyword evidence="4" id="KW-1185">Reference proteome</keyword>
<evidence type="ECO:0000256" key="1">
    <source>
        <dbReference type="SAM" id="Coils"/>
    </source>
</evidence>
<evidence type="ECO:0000313" key="4">
    <source>
        <dbReference type="Proteomes" id="UP001165444"/>
    </source>
</evidence>
<evidence type="ECO:0000256" key="2">
    <source>
        <dbReference type="SAM" id="MobiDB-lite"/>
    </source>
</evidence>
<protein>
    <submittedName>
        <fullName evidence="3">DUF6261 family protein</fullName>
    </submittedName>
</protein>
<comment type="caution">
    <text evidence="3">The sequence shown here is derived from an EMBL/GenBank/DDBJ whole genome shotgun (WGS) entry which is preliminary data.</text>
</comment>
<dbReference type="EMBL" id="JAKZMM010000018">
    <property type="protein sequence ID" value="MCJ2380651.1"/>
    <property type="molecule type" value="Genomic_DNA"/>
</dbReference>
<dbReference type="InterPro" id="IPR046228">
    <property type="entry name" value="DUF6261"/>
</dbReference>
<accession>A0ABT0C0Y9</accession>
<reference evidence="3 4" key="1">
    <citation type="submission" date="2022-03" db="EMBL/GenBank/DDBJ databases">
        <title>Parabacteroides sp. nov. isolated from swine feces.</title>
        <authorList>
            <person name="Bak J.E."/>
        </authorList>
    </citation>
    <scope>NUCLEOTIDE SEQUENCE [LARGE SCALE GENOMIC DNA]</scope>
    <source>
        <strain evidence="3 4">AGMB00274</strain>
    </source>
</reference>
<organism evidence="3 4">
    <name type="scientific">Parabacteroides faecalis</name>
    <dbReference type="NCBI Taxonomy" id="2924040"/>
    <lineage>
        <taxon>Bacteria</taxon>
        <taxon>Pseudomonadati</taxon>
        <taxon>Bacteroidota</taxon>
        <taxon>Bacteroidia</taxon>
        <taxon>Bacteroidales</taxon>
        <taxon>Tannerellaceae</taxon>
        <taxon>Parabacteroides</taxon>
    </lineage>
</organism>
<name>A0ABT0C0Y9_9BACT</name>
<keyword evidence="1" id="KW-0175">Coiled coil</keyword>
<gene>
    <name evidence="3" type="ORF">MUN53_08525</name>
</gene>
<evidence type="ECO:0000313" key="3">
    <source>
        <dbReference type="EMBL" id="MCJ2380651.1"/>
    </source>
</evidence>